<dbReference type="InterPro" id="IPR011993">
    <property type="entry name" value="PH-like_dom_sf"/>
</dbReference>
<dbReference type="InterPro" id="IPR039360">
    <property type="entry name" value="Ras_GTPase"/>
</dbReference>
<dbReference type="PANTHER" id="PTHR10194">
    <property type="entry name" value="RAS GTPASE-ACTIVATING PROTEINS"/>
    <property type="match status" value="1"/>
</dbReference>
<dbReference type="PROSITE" id="PS50021">
    <property type="entry name" value="CH"/>
    <property type="match status" value="1"/>
</dbReference>
<feature type="domain" description="Ras-GAP" evidence="4">
    <location>
        <begin position="620"/>
        <end position="824"/>
    </location>
</feature>
<dbReference type="InterPro" id="IPR001849">
    <property type="entry name" value="PH_domain"/>
</dbReference>
<keyword evidence="7" id="KW-1185">Reference proteome</keyword>
<evidence type="ECO:0000259" key="5">
    <source>
        <dbReference type="PROSITE" id="PS50021"/>
    </source>
</evidence>
<feature type="region of interest" description="Disordered" evidence="2">
    <location>
        <begin position="167"/>
        <end position="206"/>
    </location>
</feature>
<dbReference type="PROSITE" id="PS50018">
    <property type="entry name" value="RAS_GTPASE_ACTIV_2"/>
    <property type="match status" value="1"/>
</dbReference>
<dbReference type="Gene3D" id="1.10.506.10">
    <property type="entry name" value="GTPase Activation - p120gap, domain 1"/>
    <property type="match status" value="1"/>
</dbReference>
<feature type="domain" description="Calponin-homology (CH)" evidence="5">
    <location>
        <begin position="36"/>
        <end position="140"/>
    </location>
</feature>
<organism evidence="6 7">
    <name type="scientific">Anaeramoeba ignava</name>
    <name type="common">Anaerobic marine amoeba</name>
    <dbReference type="NCBI Taxonomy" id="1746090"/>
    <lineage>
        <taxon>Eukaryota</taxon>
        <taxon>Metamonada</taxon>
        <taxon>Anaeramoebidae</taxon>
        <taxon>Anaeramoeba</taxon>
    </lineage>
</organism>
<keyword evidence="1" id="KW-0343">GTPase activation</keyword>
<evidence type="ECO:0000259" key="4">
    <source>
        <dbReference type="PROSITE" id="PS50018"/>
    </source>
</evidence>
<feature type="compositionally biased region" description="Low complexity" evidence="2">
    <location>
        <begin position="178"/>
        <end position="206"/>
    </location>
</feature>
<dbReference type="SMART" id="SM00033">
    <property type="entry name" value="CH"/>
    <property type="match status" value="1"/>
</dbReference>
<dbReference type="AlphaFoldDB" id="A0A9Q0LLC0"/>
<feature type="compositionally biased region" description="Basic and acidic residues" evidence="2">
    <location>
        <begin position="167"/>
        <end position="176"/>
    </location>
</feature>
<evidence type="ECO:0000313" key="6">
    <source>
        <dbReference type="EMBL" id="KAJ5073508.1"/>
    </source>
</evidence>
<dbReference type="Gene3D" id="1.10.418.10">
    <property type="entry name" value="Calponin-like domain"/>
    <property type="match status" value="1"/>
</dbReference>
<dbReference type="PANTHER" id="PTHR10194:SF60">
    <property type="entry name" value="RAS GTPASE-ACTIVATING PROTEIN RASKOL"/>
    <property type="match status" value="1"/>
</dbReference>
<evidence type="ECO:0000259" key="3">
    <source>
        <dbReference type="PROSITE" id="PS50003"/>
    </source>
</evidence>
<proteinExistence type="predicted"/>
<evidence type="ECO:0000256" key="2">
    <source>
        <dbReference type="SAM" id="MobiDB-lite"/>
    </source>
</evidence>
<dbReference type="SUPFAM" id="SSF48350">
    <property type="entry name" value="GTPase activation domain, GAP"/>
    <property type="match status" value="1"/>
</dbReference>
<dbReference type="SUPFAM" id="SSF47576">
    <property type="entry name" value="Calponin-homology domain, CH-domain"/>
    <property type="match status" value="1"/>
</dbReference>
<dbReference type="PROSITE" id="PS50003">
    <property type="entry name" value="PH_DOMAIN"/>
    <property type="match status" value="1"/>
</dbReference>
<dbReference type="InterPro" id="IPR001936">
    <property type="entry name" value="RasGAP_dom"/>
</dbReference>
<evidence type="ECO:0000256" key="1">
    <source>
        <dbReference type="ARBA" id="ARBA00022468"/>
    </source>
</evidence>
<dbReference type="InterPro" id="IPR036872">
    <property type="entry name" value="CH_dom_sf"/>
</dbReference>
<dbReference type="EMBL" id="JAPDFW010000074">
    <property type="protein sequence ID" value="KAJ5073508.1"/>
    <property type="molecule type" value="Genomic_DNA"/>
</dbReference>
<dbReference type="InterPro" id="IPR023152">
    <property type="entry name" value="RasGAP_CS"/>
</dbReference>
<reference evidence="6" key="1">
    <citation type="submission" date="2022-10" db="EMBL/GenBank/DDBJ databases">
        <title>Novel sulphate-reducing endosymbionts in the free-living metamonad Anaeramoeba.</title>
        <authorList>
            <person name="Jerlstrom-Hultqvist J."/>
            <person name="Cepicka I."/>
            <person name="Gallot-Lavallee L."/>
            <person name="Salas-Leiva D."/>
            <person name="Curtis B.A."/>
            <person name="Zahonova K."/>
            <person name="Pipaliya S."/>
            <person name="Dacks J."/>
            <person name="Roger A.J."/>
        </authorList>
    </citation>
    <scope>NUCLEOTIDE SEQUENCE</scope>
    <source>
        <strain evidence="6">BMAN</strain>
    </source>
</reference>
<dbReference type="InterPro" id="IPR008936">
    <property type="entry name" value="Rho_GTPase_activation_prot"/>
</dbReference>
<dbReference type="Pfam" id="PF00307">
    <property type="entry name" value="CH"/>
    <property type="match status" value="1"/>
</dbReference>
<dbReference type="Proteomes" id="UP001149090">
    <property type="component" value="Unassembled WGS sequence"/>
</dbReference>
<dbReference type="InterPro" id="IPR001715">
    <property type="entry name" value="CH_dom"/>
</dbReference>
<comment type="caution">
    <text evidence="6">The sequence shown here is derived from an EMBL/GenBank/DDBJ whole genome shotgun (WGS) entry which is preliminary data.</text>
</comment>
<dbReference type="SUPFAM" id="SSF50729">
    <property type="entry name" value="PH domain-like"/>
    <property type="match status" value="1"/>
</dbReference>
<name>A0A9Q0LLC0_ANAIG</name>
<dbReference type="SMART" id="SM00233">
    <property type="entry name" value="PH"/>
    <property type="match status" value="1"/>
</dbReference>
<dbReference type="GO" id="GO:0005096">
    <property type="term" value="F:GTPase activator activity"/>
    <property type="evidence" value="ECO:0007669"/>
    <property type="project" value="UniProtKB-KW"/>
</dbReference>
<protein>
    <submittedName>
        <fullName evidence="6">Ras gtpase-activating protein</fullName>
    </submittedName>
</protein>
<evidence type="ECO:0000313" key="7">
    <source>
        <dbReference type="Proteomes" id="UP001149090"/>
    </source>
</evidence>
<feature type="compositionally biased region" description="Low complexity" evidence="2">
    <location>
        <begin position="1035"/>
        <end position="1069"/>
    </location>
</feature>
<dbReference type="OrthoDB" id="775356at2759"/>
<accession>A0A9Q0LLC0</accession>
<dbReference type="Gene3D" id="2.30.29.30">
    <property type="entry name" value="Pleckstrin-homology domain (PH domain)/Phosphotyrosine-binding domain (PTB)"/>
    <property type="match status" value="1"/>
</dbReference>
<gene>
    <name evidence="6" type="ORF">M0811_08625</name>
</gene>
<dbReference type="PROSITE" id="PS00509">
    <property type="entry name" value="RAS_GTPASE_ACTIV_1"/>
    <property type="match status" value="1"/>
</dbReference>
<sequence>MSNTFESEIQTKLYRVIYNPDIKVLKQDETEDLMRIHPFDLLLRWVNFILSKIGQTSQVKNFTTDFQDCIVLTNIMSELTPNIGFMDVFMQTAIKDRVELFNSLMKKTTYKSELLIPEDIIEGNEEAIIRFVTNLCIWKPCLKTQLYSNYSNDKSYRPMSYGGYTPKTEEIGHRSQDSSYTSSPRTPTTPTITPTTTTSKTIFTQPKAHIKHTFSKKIFPKLQPQNPQHSKNPQQIKQEIKQTNPSNNQAIPQRKSKFNGQISQDIQNIISQYRSFVKQDQNIQQALNRANDSSEFDDLHFTHLEEVLKENTSDEKPKKTETEVSTLNEFANYFEDISNTIGNVKKKLSDVFQKIYKVYPSPNDSLKGIKENIKIQAKLLTEKPGDSFIKDAVLFGVYAIIDSYKNEMVDESMKKQIETKVSTIDPENEVQISLLFSQISQVLLGYPSDMMEAIQGFCYHFLFGVLFSKNLSKQFTEKIIINKLLSSDLNEYSILKIRNGITRCFEKYLFELFNFKQTVQTLYNFSISFKIDTNIEEIQEIVDICKKESFGATTRLIIDSLLEDHAKELVKNQMMKMEANPDHQFLESFGRGKEALQKIYKLHDIKYITITTDSNYCRDALDKIATAMLVFLEPFGLLLPFIKSAIAQEVLRTMSAGSLFRTNDVATKMITKYSLLYGKSYLKAILRDSIKELVDSGADFEVDPNKLTQLDDGSELPFDSNLEKVATENMKNLKAFFHKFLDRIFSSADEAPPGFKFIAANLKNFVMQQFPDNAISAVGGFIFLRLICPAIVAPSNFQVIDFPLTKKSQRGLLLLSTVIQALSNGITFSSNRRHMQPINEDITGRFADRSIFVDQLSDDSNVNEKDLYIPLANLPDTKQEGEIKYAFIKSIYSINKPKGSFNEIQFKERIESVLQIVSKTSPEFVTKQAIETVDDLISQIQTFSDGIPRSEKAFQTLFILLKEYKTSVFYQQQKQQEEKLKEELSKKTGETSKQKHKKNLHIEIDDENLAIQNLDFEEQLKRYDSQMEPQLNFGNETENQNKSQNQNQTQKQEQSNQKQQQQQPQTEQKPVQHSQQNTQDDWDDIKSARVQKQTFCYFSSQKSSFKKRFIILQSFSIGVFKDQPIFSKNKKPLLSVPITKKMKIAQLDTYNKKKNVLTLSSKQESSEFAFSFDHKSDLTEWFLQIKKLRSQMN</sequence>
<feature type="domain" description="PH" evidence="3">
    <location>
        <begin position="1089"/>
        <end position="1190"/>
    </location>
</feature>
<dbReference type="SMART" id="SM00323">
    <property type="entry name" value="RasGAP"/>
    <property type="match status" value="1"/>
</dbReference>
<feature type="region of interest" description="Disordered" evidence="2">
    <location>
        <begin position="1031"/>
        <end position="1080"/>
    </location>
</feature>
<dbReference type="Pfam" id="PF00616">
    <property type="entry name" value="RasGAP"/>
    <property type="match status" value="1"/>
</dbReference>